<reference evidence="2" key="1">
    <citation type="journal article" date="2012" name="Nature">
        <title>The oyster genome reveals stress adaptation and complexity of shell formation.</title>
        <authorList>
            <person name="Zhang G."/>
            <person name="Fang X."/>
            <person name="Guo X."/>
            <person name="Li L."/>
            <person name="Luo R."/>
            <person name="Xu F."/>
            <person name="Yang P."/>
            <person name="Zhang L."/>
            <person name="Wang X."/>
            <person name="Qi H."/>
            <person name="Xiong Z."/>
            <person name="Que H."/>
            <person name="Xie Y."/>
            <person name="Holland P.W."/>
            <person name="Paps J."/>
            <person name="Zhu Y."/>
            <person name="Wu F."/>
            <person name="Chen Y."/>
            <person name="Wang J."/>
            <person name="Peng C."/>
            <person name="Meng J."/>
            <person name="Yang L."/>
            <person name="Liu J."/>
            <person name="Wen B."/>
            <person name="Zhang N."/>
            <person name="Huang Z."/>
            <person name="Zhu Q."/>
            <person name="Feng Y."/>
            <person name="Mount A."/>
            <person name="Hedgecock D."/>
            <person name="Xu Z."/>
            <person name="Liu Y."/>
            <person name="Domazet-Loso T."/>
            <person name="Du Y."/>
            <person name="Sun X."/>
            <person name="Zhang S."/>
            <person name="Liu B."/>
            <person name="Cheng P."/>
            <person name="Jiang X."/>
            <person name="Li J."/>
            <person name="Fan D."/>
            <person name="Wang W."/>
            <person name="Fu W."/>
            <person name="Wang T."/>
            <person name="Wang B."/>
            <person name="Zhang J."/>
            <person name="Peng Z."/>
            <person name="Li Y."/>
            <person name="Li N."/>
            <person name="Wang J."/>
            <person name="Chen M."/>
            <person name="He Y."/>
            <person name="Tan F."/>
            <person name="Song X."/>
            <person name="Zheng Q."/>
            <person name="Huang R."/>
            <person name="Yang H."/>
            <person name="Du X."/>
            <person name="Chen L."/>
            <person name="Yang M."/>
            <person name="Gaffney P.M."/>
            <person name="Wang S."/>
            <person name="Luo L."/>
            <person name="She Z."/>
            <person name="Ming Y."/>
            <person name="Huang W."/>
            <person name="Zhang S."/>
            <person name="Huang B."/>
            <person name="Zhang Y."/>
            <person name="Qu T."/>
            <person name="Ni P."/>
            <person name="Miao G."/>
            <person name="Wang J."/>
            <person name="Wang Q."/>
            <person name="Steinberg C.E."/>
            <person name="Wang H."/>
            <person name="Li N."/>
            <person name="Qian L."/>
            <person name="Zhang G."/>
            <person name="Li Y."/>
            <person name="Yang H."/>
            <person name="Liu X."/>
            <person name="Wang J."/>
            <person name="Yin Y."/>
            <person name="Wang J."/>
        </authorList>
    </citation>
    <scope>NUCLEOTIDE SEQUENCE [LARGE SCALE GENOMIC DNA]</scope>
    <source>
        <strain evidence="2">05x7-T-G4-1.051#20</strain>
    </source>
</reference>
<dbReference type="InParanoid" id="K1PDW3"/>
<dbReference type="EMBL" id="JH817048">
    <property type="protein sequence ID" value="EKC22052.1"/>
    <property type="molecule type" value="Genomic_DNA"/>
</dbReference>
<organism evidence="2">
    <name type="scientific">Magallana gigas</name>
    <name type="common">Pacific oyster</name>
    <name type="synonym">Crassostrea gigas</name>
    <dbReference type="NCBI Taxonomy" id="29159"/>
    <lineage>
        <taxon>Eukaryota</taxon>
        <taxon>Metazoa</taxon>
        <taxon>Spiralia</taxon>
        <taxon>Lophotrochozoa</taxon>
        <taxon>Mollusca</taxon>
        <taxon>Bivalvia</taxon>
        <taxon>Autobranchia</taxon>
        <taxon>Pteriomorphia</taxon>
        <taxon>Ostreida</taxon>
        <taxon>Ostreoidea</taxon>
        <taxon>Ostreidae</taxon>
        <taxon>Magallana</taxon>
    </lineage>
</organism>
<protein>
    <submittedName>
        <fullName evidence="2">Uncharacterized protein</fullName>
    </submittedName>
</protein>
<gene>
    <name evidence="2" type="ORF">CGI_10002879</name>
</gene>
<feature type="compositionally biased region" description="Basic and acidic residues" evidence="1">
    <location>
        <begin position="56"/>
        <end position="73"/>
    </location>
</feature>
<name>K1PDW3_MAGGI</name>
<feature type="compositionally biased region" description="Polar residues" evidence="1">
    <location>
        <begin position="74"/>
        <end position="97"/>
    </location>
</feature>
<feature type="compositionally biased region" description="Polar residues" evidence="1">
    <location>
        <begin position="38"/>
        <end position="55"/>
    </location>
</feature>
<accession>K1PDW3</accession>
<dbReference type="AlphaFoldDB" id="K1PDW3"/>
<proteinExistence type="predicted"/>
<feature type="compositionally biased region" description="Basic and acidic residues" evidence="1">
    <location>
        <begin position="98"/>
        <end position="124"/>
    </location>
</feature>
<evidence type="ECO:0000256" key="1">
    <source>
        <dbReference type="SAM" id="MobiDB-lite"/>
    </source>
</evidence>
<dbReference type="HOGENOM" id="CLU_1311192_0_0_1"/>
<sequence length="210" mass="23690">MTWPCNGHAVQTTCIPLIQGSLNAMFQDDNTDGRKNYPRNNVNDGTESNNDQSTSEEGKSRKAEITTKSDSANKIETTVTSNAKSDDPSQQSFQTSETNHDGIDTEEQHCDNNTIKIEEGKQADRNRVDEIKSQTEHEHMNIDANQQKGEDGERTNDITMTRSNNDQTTPEEELQRATLVFIILYVEEKGSCLDLLLCENKKKELCFKIN</sequence>
<feature type="region of interest" description="Disordered" evidence="1">
    <location>
        <begin position="29"/>
        <end position="124"/>
    </location>
</feature>
<evidence type="ECO:0000313" key="2">
    <source>
        <dbReference type="EMBL" id="EKC22052.1"/>
    </source>
</evidence>